<dbReference type="AlphaFoldDB" id="A0A830H5F9"/>
<sequence>MERLNLHGSTSQQQTTDSMLQQQPNATAAAGAAAAAAAAAQTPPGATRDMLMEQNLAQGEPLPSGAPHTSYNEVTPNNSLRSSREGGLPQTPARAQKEMETMMEGPYSPPRAPGAPKKGPRPTGYKLPHDSPVRKNLSRDFASTLNDDDD</sequence>
<dbReference type="EMBL" id="BNJQ01000002">
    <property type="protein sequence ID" value="GHP01752.1"/>
    <property type="molecule type" value="Genomic_DNA"/>
</dbReference>
<feature type="compositionally biased region" description="Polar residues" evidence="1">
    <location>
        <begin position="67"/>
        <end position="81"/>
    </location>
</feature>
<evidence type="ECO:0000256" key="1">
    <source>
        <dbReference type="SAM" id="MobiDB-lite"/>
    </source>
</evidence>
<feature type="region of interest" description="Disordered" evidence="1">
    <location>
        <begin position="1"/>
        <end position="150"/>
    </location>
</feature>
<evidence type="ECO:0000313" key="3">
    <source>
        <dbReference type="Proteomes" id="UP000660262"/>
    </source>
</evidence>
<feature type="compositionally biased region" description="Polar residues" evidence="1">
    <location>
        <begin position="141"/>
        <end position="150"/>
    </location>
</feature>
<keyword evidence="3" id="KW-1185">Reference proteome</keyword>
<comment type="caution">
    <text evidence="2">The sequence shown here is derived from an EMBL/GenBank/DDBJ whole genome shotgun (WGS) entry which is preliminary data.</text>
</comment>
<accession>A0A830H5F9</accession>
<dbReference type="Proteomes" id="UP000660262">
    <property type="component" value="Unassembled WGS sequence"/>
</dbReference>
<protein>
    <submittedName>
        <fullName evidence="2">Uncharacterized protein</fullName>
    </submittedName>
</protein>
<organism evidence="2 3">
    <name type="scientific">Pycnococcus provasolii</name>
    <dbReference type="NCBI Taxonomy" id="41880"/>
    <lineage>
        <taxon>Eukaryota</taxon>
        <taxon>Viridiplantae</taxon>
        <taxon>Chlorophyta</taxon>
        <taxon>Pseudoscourfieldiophyceae</taxon>
        <taxon>Pseudoscourfieldiales</taxon>
        <taxon>Pycnococcaceae</taxon>
        <taxon>Pycnococcus</taxon>
    </lineage>
</organism>
<proteinExistence type="predicted"/>
<name>A0A830H5F9_9CHLO</name>
<feature type="compositionally biased region" description="Low complexity" evidence="1">
    <location>
        <begin position="9"/>
        <end position="47"/>
    </location>
</feature>
<reference evidence="2" key="1">
    <citation type="submission" date="2020-10" db="EMBL/GenBank/DDBJ databases">
        <title>Unveiling of a novel bifunctional photoreceptor, Dualchrome1, isolated from a cosmopolitan green alga.</title>
        <authorList>
            <person name="Suzuki S."/>
            <person name="Kawachi M."/>
        </authorList>
    </citation>
    <scope>NUCLEOTIDE SEQUENCE</scope>
    <source>
        <strain evidence="2">NIES 2893</strain>
    </source>
</reference>
<evidence type="ECO:0000313" key="2">
    <source>
        <dbReference type="EMBL" id="GHP01752.1"/>
    </source>
</evidence>
<gene>
    <name evidence="2" type="ORF">PPROV_000050900</name>
</gene>